<name>F7VWS1_SORMK</name>
<dbReference type="PROSITE" id="PS50156">
    <property type="entry name" value="SSD"/>
    <property type="match status" value="1"/>
</dbReference>
<evidence type="ECO:0000256" key="2">
    <source>
        <dbReference type="ARBA" id="ARBA00004557"/>
    </source>
</evidence>
<dbReference type="GO" id="GO:0008203">
    <property type="term" value="P:cholesterol metabolic process"/>
    <property type="evidence" value="ECO:0007669"/>
    <property type="project" value="UniProtKB-KW"/>
</dbReference>
<dbReference type="GO" id="GO:0032934">
    <property type="term" value="F:sterol binding"/>
    <property type="evidence" value="ECO:0007669"/>
    <property type="project" value="InterPro"/>
</dbReference>
<dbReference type="InterPro" id="IPR030225">
    <property type="entry name" value="SCAP"/>
</dbReference>
<keyword evidence="26" id="KW-1185">Reference proteome</keyword>
<dbReference type="eggNOG" id="KOG1933">
    <property type="taxonomic scope" value="Eukaryota"/>
</dbReference>
<evidence type="ECO:0000259" key="24">
    <source>
        <dbReference type="PROSITE" id="PS50156"/>
    </source>
</evidence>
<evidence type="ECO:0000256" key="7">
    <source>
        <dbReference type="ARBA" id="ARBA00022574"/>
    </source>
</evidence>
<dbReference type="PANTHER" id="PTHR46378">
    <property type="entry name" value="STEROL REGULATORY ELEMENT-BINDING PROTEIN CLEAVAGE-ACTIVATING PROTEIN"/>
    <property type="match status" value="1"/>
</dbReference>
<evidence type="ECO:0000256" key="19">
    <source>
        <dbReference type="ARBA" id="ARBA00023329"/>
    </source>
</evidence>
<evidence type="ECO:0000313" key="26">
    <source>
        <dbReference type="Proteomes" id="UP000001881"/>
    </source>
</evidence>
<dbReference type="OrthoDB" id="1914839at2759"/>
<feature type="transmembrane region" description="Helical" evidence="23">
    <location>
        <begin position="37"/>
        <end position="56"/>
    </location>
</feature>
<dbReference type="InterPro" id="IPR015943">
    <property type="entry name" value="WD40/YVTN_repeat-like_dom_sf"/>
</dbReference>
<evidence type="ECO:0000256" key="4">
    <source>
        <dbReference type="ARBA" id="ARBA00007410"/>
    </source>
</evidence>
<dbReference type="PROSITE" id="PS50082">
    <property type="entry name" value="WD_REPEATS_2"/>
    <property type="match status" value="1"/>
</dbReference>
<keyword evidence="9" id="KW-0677">Repeat</keyword>
<dbReference type="AlphaFoldDB" id="F7VWS1"/>
<dbReference type="Pfam" id="PF12349">
    <property type="entry name" value="Sterol-sensing"/>
    <property type="match status" value="1"/>
</dbReference>
<evidence type="ECO:0000256" key="12">
    <source>
        <dbReference type="ARBA" id="ARBA00023034"/>
    </source>
</evidence>
<sequence>MLTFGRTTEAPVLPPDHPLRTAFSRYGTWTARHVKTVLPMSVALVFLLLYPIFFLYTTDATNVTSGVSNLPHHVWTDAQPLSERAVVEPDVIMRSIWVHGSYMKALDREVLLGALELQNTLLGPTTDFNPRRPNAPRILPDDPTVDMTRDQRDAFHIVNGLTDQSWFFHSPLQYWGGSADNIVADKDIISTVNEKKTQSTSVNVTLRHSIVFSGKRFEERRLVAADALVITLIHLRDCPLGQQWVRNAERLAAQVQDKYTVIPHDGKSMASQLYEFQFRPMSWPDWFLLTIAYSLTLFYLLLSLSKLRAVKSRFGLMATILAQIAASIGSSFTVCAIFKIDLSRVPYYAYPLVVLAISMENSFRLINAVIMTSSSISISDRIGEAFGQTAYVAVANRLQNLAILLGLSRITFPGVAAFCTFAAVAIIFDFLYLATFFLAVLSVDVRQRELYELEKASVRKTNAIYETSLLDRIRRIRHSGVTVSTRVAGTIVILGFILLAQSHYALESGSQWVHWIFTSSWRVAEPVISKSSLLVDIHQARSPTSWLRLQDHETAREVINVVKPWAHSYVARVYEPLIFVAKGADRIPHSPEPMFLPAVYDFIHNEIPRFLVFMLTLVALLLLLTNYLLQGNGKHASDPDHPDNEPLLSVRSLSHGHDLDVVKMAVSPGNKLVSVGLDRNIQIWDVPLNSRTRVMSDSETPLENPFPVLAMAIDDDSKWLALLTWQRIFLWDTDEQQWGLSLEVDLGGHKPEAVFFNYANKPLDSPSLVIVRKNGTMLELDLEDGASKEFTICKTPFSMALPFAELKLHPRSEAATWRVDSKEAKITTGEAKDIHSIVPAPDLSMYLICRSRSVDLVDLESSAVIQTFNTEPMEPRSLKLLLSSRGAPQHGLPPLSLCYISSETGDLVIQTFHRADEADPVHHPKDHVPEAPRQPWDEEKEVKKRIENPGRWEILPNGGIVGVRRVPVASSSSLRRRSFQAMSSGVGVGSGLRRRGGAAATTNNSTADSTDSTTPDIGTATWQAWAFNNLESARTKGIETQPLDQQVDDEEEQDTSMYDNLLVSELGPMVRLGTASVAVGLGNVIKVISVGHEHFDKVVTRDRLTAENLRNQNFVRRRKTGVAAHRARGGVAAGAGAGGI</sequence>
<keyword evidence="19" id="KW-0968">Cytoplasmic vesicle</keyword>
<evidence type="ECO:0000256" key="8">
    <source>
        <dbReference type="ARBA" id="ARBA00022692"/>
    </source>
</evidence>
<evidence type="ECO:0000256" key="1">
    <source>
        <dbReference type="ARBA" id="ARBA00004477"/>
    </source>
</evidence>
<feature type="region of interest" description="Disordered" evidence="22">
    <location>
        <begin position="984"/>
        <end position="1016"/>
    </location>
</feature>
<dbReference type="Gene3D" id="2.130.10.10">
    <property type="entry name" value="YVTN repeat-like/Quinoprotein amine dehydrogenase"/>
    <property type="match status" value="1"/>
</dbReference>
<feature type="transmembrane region" description="Helical" evidence="23">
    <location>
        <begin position="314"/>
        <end position="340"/>
    </location>
</feature>
<dbReference type="GO" id="GO:0000139">
    <property type="term" value="C:Golgi membrane"/>
    <property type="evidence" value="ECO:0007669"/>
    <property type="project" value="UniProtKB-SubCell"/>
</dbReference>
<dbReference type="InterPro" id="IPR053958">
    <property type="entry name" value="HMGCR/SNAP/NPC1-like_SSD"/>
</dbReference>
<evidence type="ECO:0000256" key="22">
    <source>
        <dbReference type="SAM" id="MobiDB-lite"/>
    </source>
</evidence>
<evidence type="ECO:0000256" key="5">
    <source>
        <dbReference type="ARBA" id="ARBA00019541"/>
    </source>
</evidence>
<organism evidence="25 26">
    <name type="scientific">Sordaria macrospora (strain ATCC MYA-333 / DSM 997 / K(L3346) / K-hell)</name>
    <dbReference type="NCBI Taxonomy" id="771870"/>
    <lineage>
        <taxon>Eukaryota</taxon>
        <taxon>Fungi</taxon>
        <taxon>Dikarya</taxon>
        <taxon>Ascomycota</taxon>
        <taxon>Pezizomycotina</taxon>
        <taxon>Sordariomycetes</taxon>
        <taxon>Sordariomycetidae</taxon>
        <taxon>Sordariales</taxon>
        <taxon>Sordariaceae</taxon>
        <taxon>Sordaria</taxon>
    </lineage>
</organism>
<evidence type="ECO:0000256" key="14">
    <source>
        <dbReference type="ARBA" id="ARBA00023121"/>
    </source>
</evidence>
<evidence type="ECO:0000256" key="23">
    <source>
        <dbReference type="SAM" id="Phobius"/>
    </source>
</evidence>
<dbReference type="SUPFAM" id="SSF50978">
    <property type="entry name" value="WD40 repeat-like"/>
    <property type="match status" value="1"/>
</dbReference>
<evidence type="ECO:0000313" key="25">
    <source>
        <dbReference type="EMBL" id="CCC09962.1"/>
    </source>
</evidence>
<evidence type="ECO:0000256" key="3">
    <source>
        <dbReference type="ARBA" id="ARBA00004653"/>
    </source>
</evidence>
<dbReference type="InParanoid" id="F7VWS1"/>
<dbReference type="PROSITE" id="PS00678">
    <property type="entry name" value="WD_REPEATS_1"/>
    <property type="match status" value="1"/>
</dbReference>
<gene>
    <name evidence="25" type="ORF">SMAC_02542</name>
</gene>
<dbReference type="PANTHER" id="PTHR46378:SF1">
    <property type="entry name" value="STEROL REGULATORY ELEMENT-BINDING PROTEIN CLEAVAGE-ACTIVATING PROTEIN"/>
    <property type="match status" value="1"/>
</dbReference>
<comment type="caution">
    <text evidence="25">The sequence shown here is derived from an EMBL/GenBank/DDBJ whole genome shotgun (WGS) entry which is preliminary data.</text>
</comment>
<evidence type="ECO:0000256" key="18">
    <source>
        <dbReference type="ARBA" id="ARBA00023221"/>
    </source>
</evidence>
<keyword evidence="7 21" id="KW-0853">WD repeat</keyword>
<feature type="repeat" description="WD" evidence="21">
    <location>
        <begin position="654"/>
        <end position="694"/>
    </location>
</feature>
<feature type="transmembrane region" description="Helical" evidence="23">
    <location>
        <begin position="283"/>
        <end position="302"/>
    </location>
</feature>
<dbReference type="SMART" id="SM00320">
    <property type="entry name" value="WD40"/>
    <property type="match status" value="2"/>
</dbReference>
<dbReference type="InterPro" id="IPR001680">
    <property type="entry name" value="WD40_rpt"/>
</dbReference>
<dbReference type="GO" id="GO:0012507">
    <property type="term" value="C:ER to Golgi transport vesicle membrane"/>
    <property type="evidence" value="ECO:0007669"/>
    <property type="project" value="UniProtKB-SubCell"/>
</dbReference>
<reference evidence="25 26" key="1">
    <citation type="journal article" date="2010" name="PLoS Genet.">
        <title>De novo assembly of a 40 Mb eukaryotic genome from short sequence reads: Sordaria macrospora, a model organism for fungal morphogenesis.</title>
        <authorList>
            <person name="Nowrousian M."/>
            <person name="Stajich J."/>
            <person name="Chu M."/>
            <person name="Engh I."/>
            <person name="Espagne E."/>
            <person name="Halliday K."/>
            <person name="Kamerewerd J."/>
            <person name="Kempken F."/>
            <person name="Knab B."/>
            <person name="Kuo H.C."/>
            <person name="Osiewacz H.D."/>
            <person name="Poeggeler S."/>
            <person name="Read N."/>
            <person name="Seiler S."/>
            <person name="Smith K."/>
            <person name="Zickler D."/>
            <person name="Kueck U."/>
            <person name="Freitag M."/>
        </authorList>
    </citation>
    <scope>NUCLEOTIDE SEQUENCE [LARGE SCALE GENOMIC DNA]</scope>
    <source>
        <strain evidence="26">ATCC MYA-333 / DSM 997 / K(L3346) / K-hell</strain>
        <tissue evidence="25">Mycelium</tissue>
    </source>
</reference>
<comment type="function">
    <text evidence="20">Escort protein required for cholesterol as well as lipid homeostasis. Regulates export of the SCAP-SREBP complex from the endoplasmic reticulum to the Golgi upon low cholesterol, thereby regulating the processing of sterol regulatory element-binding proteins (SREBPs) SREBF1/SREBP1 and SREBF2/SREBP2. At high sterol concentrations, formation of a ternary complex with INSIG (INSIG1 or INSIG2) leads to mask the ER export signal in SCAP, promoting retention of the complex in the endoplasmic reticulum. Low sterol concentrations trigger release of INSIG, a conformational change in the SSD domain of SCAP, unmasking of the ER export signal, promoting recruitment into COPII-coated vesicles and transport of the SCAP-SREBP to the Golgi: in the Golgi, SREBPs are then processed, releasing the transcription factor fragment of SREBPs from the membrane, its import into the nucleus and up-regulation of LDLR, INSIG1 and the mevalonate pathway. Binds cholesterol via its SSD domain.</text>
</comment>
<evidence type="ECO:0000256" key="9">
    <source>
        <dbReference type="ARBA" id="ARBA00022737"/>
    </source>
</evidence>
<dbReference type="VEuPathDB" id="FungiDB:SMAC_02542"/>
<accession>F7VWS1</accession>
<dbReference type="GO" id="GO:0045540">
    <property type="term" value="P:regulation of cholesterol biosynthetic process"/>
    <property type="evidence" value="ECO:0007669"/>
    <property type="project" value="TreeGrafter"/>
</dbReference>
<feature type="transmembrane region" description="Helical" evidence="23">
    <location>
        <begin position="610"/>
        <end position="629"/>
    </location>
</feature>
<evidence type="ECO:0000256" key="15">
    <source>
        <dbReference type="ARBA" id="ARBA00023136"/>
    </source>
</evidence>
<comment type="similarity">
    <text evidence="4">Belongs to the WD repeat SCAP family.</text>
</comment>
<evidence type="ECO:0000256" key="21">
    <source>
        <dbReference type="PROSITE-ProRule" id="PRU00221"/>
    </source>
</evidence>
<comment type="subcellular location">
    <subcellularLocation>
        <location evidence="2">Cytoplasmic vesicle</location>
        <location evidence="2">COPII-coated vesicle membrane</location>
        <topology evidence="2">Multi-pass membrane protein</topology>
    </subcellularLocation>
    <subcellularLocation>
        <location evidence="1">Endoplasmic reticulum membrane</location>
        <topology evidence="1">Multi-pass membrane protein</topology>
    </subcellularLocation>
    <subcellularLocation>
        <location evidence="3">Golgi apparatus membrane</location>
        <topology evidence="3">Multi-pass membrane protein</topology>
    </subcellularLocation>
</comment>
<dbReference type="Proteomes" id="UP000001881">
    <property type="component" value="Unassembled WGS sequence"/>
</dbReference>
<protein>
    <recommendedName>
        <fullName evidence="5">Sterol regulatory element-binding protein cleavage-activating protein</fullName>
    </recommendedName>
</protein>
<evidence type="ECO:0000256" key="11">
    <source>
        <dbReference type="ARBA" id="ARBA00022989"/>
    </source>
</evidence>
<keyword evidence="13" id="KW-0443">Lipid metabolism</keyword>
<evidence type="ECO:0000256" key="20">
    <source>
        <dbReference type="ARBA" id="ARBA00045958"/>
    </source>
</evidence>
<dbReference type="HOGENOM" id="CLU_004183_0_0_1"/>
<dbReference type="InterPro" id="IPR036322">
    <property type="entry name" value="WD40_repeat_dom_sf"/>
</dbReference>
<dbReference type="OMA" id="EFQFRPM"/>
<keyword evidence="15 23" id="KW-0472">Membrane</keyword>
<keyword evidence="8 23" id="KW-0812">Transmembrane</keyword>
<evidence type="ECO:0000256" key="13">
    <source>
        <dbReference type="ARBA" id="ARBA00023098"/>
    </source>
</evidence>
<dbReference type="GO" id="GO:0005789">
    <property type="term" value="C:endoplasmic reticulum membrane"/>
    <property type="evidence" value="ECO:0007669"/>
    <property type="project" value="UniProtKB-SubCell"/>
</dbReference>
<evidence type="ECO:0000256" key="17">
    <source>
        <dbReference type="ARBA" id="ARBA00023180"/>
    </source>
</evidence>
<dbReference type="GO" id="GO:0032936">
    <property type="term" value="C:SREBP-SCAP complex"/>
    <property type="evidence" value="ECO:0007669"/>
    <property type="project" value="TreeGrafter"/>
</dbReference>
<proteinExistence type="inferred from homology"/>
<keyword evidence="16" id="KW-1207">Sterol metabolism</keyword>
<keyword evidence="18" id="KW-0753">Steroid metabolism</keyword>
<keyword evidence="10" id="KW-0256">Endoplasmic reticulum</keyword>
<feature type="domain" description="SSD" evidence="24">
    <location>
        <begin position="285"/>
        <end position="443"/>
    </location>
</feature>
<dbReference type="STRING" id="771870.F7VWS1"/>
<evidence type="ECO:0000256" key="10">
    <source>
        <dbReference type="ARBA" id="ARBA00022824"/>
    </source>
</evidence>
<keyword evidence="12" id="KW-0333">Golgi apparatus</keyword>
<evidence type="ECO:0000256" key="6">
    <source>
        <dbReference type="ARBA" id="ARBA00022548"/>
    </source>
</evidence>
<keyword evidence="17" id="KW-0325">Glycoprotein</keyword>
<feature type="compositionally biased region" description="Low complexity" evidence="22">
    <location>
        <begin position="997"/>
        <end position="1014"/>
    </location>
</feature>
<feature type="transmembrane region" description="Helical" evidence="23">
    <location>
        <begin position="415"/>
        <end position="441"/>
    </location>
</feature>
<evidence type="ECO:0000256" key="16">
    <source>
        <dbReference type="ARBA" id="ARBA00023166"/>
    </source>
</evidence>
<keyword evidence="11 23" id="KW-1133">Transmembrane helix</keyword>
<keyword evidence="14" id="KW-0446">Lipid-binding</keyword>
<keyword evidence="6" id="KW-0153">Cholesterol metabolism</keyword>
<dbReference type="EMBL" id="CABT02000011">
    <property type="protein sequence ID" value="CCC09962.1"/>
    <property type="molecule type" value="Genomic_DNA"/>
</dbReference>
<dbReference type="GO" id="GO:0032933">
    <property type="term" value="P:SREBP signaling pathway"/>
    <property type="evidence" value="ECO:0007669"/>
    <property type="project" value="InterPro"/>
</dbReference>
<dbReference type="InterPro" id="IPR019775">
    <property type="entry name" value="WD40_repeat_CS"/>
</dbReference>
<dbReference type="InterPro" id="IPR000731">
    <property type="entry name" value="SSD"/>
</dbReference>
<dbReference type="SUPFAM" id="SSF82866">
    <property type="entry name" value="Multidrug efflux transporter AcrB transmembrane domain"/>
    <property type="match status" value="1"/>
</dbReference>